<feature type="coiled-coil region" evidence="1">
    <location>
        <begin position="24"/>
        <end position="77"/>
    </location>
</feature>
<feature type="non-terminal residue" evidence="3">
    <location>
        <position position="217"/>
    </location>
</feature>
<dbReference type="InterPro" id="IPR011049">
    <property type="entry name" value="Serralysin-like_metalloprot_C"/>
</dbReference>
<reference evidence="3 4" key="1">
    <citation type="submission" date="2013-02" db="EMBL/GenBank/DDBJ databases">
        <title>The Genome Sequence of Acinetobacter sp. NIPH 809.</title>
        <authorList>
            <consortium name="The Broad Institute Genome Sequencing Platform"/>
            <consortium name="The Broad Institute Genome Sequencing Center for Infectious Disease"/>
            <person name="Cerqueira G."/>
            <person name="Feldgarden M."/>
            <person name="Courvalin P."/>
            <person name="Perichon B."/>
            <person name="Grillot-Courvalin C."/>
            <person name="Clermont D."/>
            <person name="Rocha E."/>
            <person name="Yoon E.-J."/>
            <person name="Nemec A."/>
            <person name="Walker B."/>
            <person name="Young S.K."/>
            <person name="Zeng Q."/>
            <person name="Gargeya S."/>
            <person name="Fitzgerald M."/>
            <person name="Haas B."/>
            <person name="Abouelleil A."/>
            <person name="Alvarado L."/>
            <person name="Arachchi H.M."/>
            <person name="Berlin A.M."/>
            <person name="Chapman S.B."/>
            <person name="Dewar J."/>
            <person name="Goldberg J."/>
            <person name="Griggs A."/>
            <person name="Gujja S."/>
            <person name="Hansen M."/>
            <person name="Howarth C."/>
            <person name="Imamovic A."/>
            <person name="Larimer J."/>
            <person name="McCowan C."/>
            <person name="Murphy C."/>
            <person name="Neiman D."/>
            <person name="Pearson M."/>
            <person name="Priest M."/>
            <person name="Roberts A."/>
            <person name="Saif S."/>
            <person name="Shea T."/>
            <person name="Sisk P."/>
            <person name="Sykes S."/>
            <person name="Wortman J."/>
            <person name="Nusbaum C."/>
            <person name="Birren B."/>
        </authorList>
    </citation>
    <scope>NUCLEOTIDE SEQUENCE [LARGE SCALE GENOMIC DNA]</scope>
    <source>
        <strain evidence="3 4">NIPH 809</strain>
    </source>
</reference>
<keyword evidence="1" id="KW-0175">Coiled coil</keyword>
<sequence length="217" mass="22811">QLTKVKDGLDGKITDTNTKLDDAKKDLGNQITDTNNKLNDTKDQLTTQITDTKTELNNTINNTKTELNSKIDNTKTELQNKGLNFAGNAGADVHRNLGEKLNIVGGADAATAEDKTSGENVITRTTADGIKVELLKDAKFDSIITGDTVLNDKGLTIKDGPSITKDGINAGDKVISNVVDGSITNGSKDAVNGGQIKNISDSIKNSIGGNTTVNPDG</sequence>
<protein>
    <recommendedName>
        <fullName evidence="5">Trimeric autotransporter adhesin YadA-like stalk domain-containing protein</fullName>
    </recommendedName>
</protein>
<dbReference type="EMBL" id="APOI01000005">
    <property type="protein sequence ID" value="ENU25178.1"/>
    <property type="molecule type" value="Genomic_DNA"/>
</dbReference>
<gene>
    <name evidence="3" type="ORF">F993_00215</name>
</gene>
<proteinExistence type="predicted"/>
<dbReference type="Gene3D" id="1.20.120.20">
    <property type="entry name" value="Apolipoprotein"/>
    <property type="match status" value="1"/>
</dbReference>
<evidence type="ECO:0000256" key="1">
    <source>
        <dbReference type="SAM" id="Coils"/>
    </source>
</evidence>
<dbReference type="Proteomes" id="UP000013034">
    <property type="component" value="Unassembled WGS sequence"/>
</dbReference>
<evidence type="ECO:0000256" key="2">
    <source>
        <dbReference type="SAM" id="MobiDB-lite"/>
    </source>
</evidence>
<comment type="caution">
    <text evidence="3">The sequence shown here is derived from an EMBL/GenBank/DDBJ whole genome shotgun (WGS) entry which is preliminary data.</text>
</comment>
<evidence type="ECO:0008006" key="5">
    <source>
        <dbReference type="Google" id="ProtNLM"/>
    </source>
</evidence>
<keyword evidence="4" id="KW-1185">Reference proteome</keyword>
<feature type="non-terminal residue" evidence="3">
    <location>
        <position position="1"/>
    </location>
</feature>
<dbReference type="SUPFAM" id="SSF101967">
    <property type="entry name" value="Adhesin YadA, collagen-binding domain"/>
    <property type="match status" value="1"/>
</dbReference>
<evidence type="ECO:0000313" key="3">
    <source>
        <dbReference type="EMBL" id="ENU25178.1"/>
    </source>
</evidence>
<organism evidence="3 4">
    <name type="scientific">Acinetobacter proteolyticus</name>
    <dbReference type="NCBI Taxonomy" id="1776741"/>
    <lineage>
        <taxon>Bacteria</taxon>
        <taxon>Pseudomonadati</taxon>
        <taxon>Pseudomonadota</taxon>
        <taxon>Gammaproteobacteria</taxon>
        <taxon>Moraxellales</taxon>
        <taxon>Moraxellaceae</taxon>
        <taxon>Acinetobacter</taxon>
    </lineage>
</organism>
<evidence type="ECO:0000313" key="4">
    <source>
        <dbReference type="Proteomes" id="UP000013034"/>
    </source>
</evidence>
<dbReference type="Gene3D" id="2.20.70.140">
    <property type="match status" value="1"/>
</dbReference>
<feature type="region of interest" description="Disordered" evidence="2">
    <location>
        <begin position="1"/>
        <end position="20"/>
    </location>
</feature>
<name>A0ABN0JIW4_9GAMM</name>
<accession>A0ABN0JIW4</accession>